<feature type="coiled-coil region" evidence="3">
    <location>
        <begin position="328"/>
        <end position="383"/>
    </location>
</feature>
<comment type="similarity">
    <text evidence="1">Belongs to the WEB family.</text>
</comment>
<feature type="coiled-coil region" evidence="3">
    <location>
        <begin position="409"/>
        <end position="450"/>
    </location>
</feature>
<dbReference type="OrthoDB" id="1931671at2759"/>
<feature type="coiled-coil region" evidence="3">
    <location>
        <begin position="690"/>
        <end position="759"/>
    </location>
</feature>
<proteinExistence type="inferred from homology"/>
<name>A0A2G9I675_9LAMI</name>
<evidence type="ECO:0008006" key="7">
    <source>
        <dbReference type="Google" id="ProtNLM"/>
    </source>
</evidence>
<accession>A0A2G9I675</accession>
<keyword evidence="6" id="KW-1185">Reference proteome</keyword>
<feature type="region of interest" description="Disordered" evidence="4">
    <location>
        <begin position="1"/>
        <end position="139"/>
    </location>
</feature>
<dbReference type="InterPro" id="IPR008545">
    <property type="entry name" value="Web"/>
</dbReference>
<feature type="coiled-coil region" evidence="3">
    <location>
        <begin position="490"/>
        <end position="643"/>
    </location>
</feature>
<feature type="compositionally biased region" description="Polar residues" evidence="4">
    <location>
        <begin position="178"/>
        <end position="192"/>
    </location>
</feature>
<dbReference type="GO" id="GO:0005829">
    <property type="term" value="C:cytosol"/>
    <property type="evidence" value="ECO:0007669"/>
    <property type="project" value="TreeGrafter"/>
</dbReference>
<dbReference type="GO" id="GO:0009904">
    <property type="term" value="P:chloroplast accumulation movement"/>
    <property type="evidence" value="ECO:0007669"/>
    <property type="project" value="TreeGrafter"/>
</dbReference>
<feature type="compositionally biased region" description="Polar residues" evidence="4">
    <location>
        <begin position="772"/>
        <end position="781"/>
    </location>
</feature>
<dbReference type="Proteomes" id="UP000231279">
    <property type="component" value="Unassembled WGS sequence"/>
</dbReference>
<feature type="region of interest" description="Disordered" evidence="4">
    <location>
        <begin position="176"/>
        <end position="195"/>
    </location>
</feature>
<dbReference type="STRING" id="429701.A0A2G9I675"/>
<feature type="compositionally biased region" description="Polar residues" evidence="4">
    <location>
        <begin position="38"/>
        <end position="47"/>
    </location>
</feature>
<dbReference type="AlphaFoldDB" id="A0A2G9I675"/>
<gene>
    <name evidence="5" type="ORF">CDL12_01998</name>
</gene>
<dbReference type="Pfam" id="PF05701">
    <property type="entry name" value="WEMBL"/>
    <property type="match status" value="1"/>
</dbReference>
<feature type="compositionally biased region" description="Polar residues" evidence="4">
    <location>
        <begin position="792"/>
        <end position="814"/>
    </location>
</feature>
<evidence type="ECO:0000256" key="4">
    <source>
        <dbReference type="SAM" id="MobiDB-lite"/>
    </source>
</evidence>
<evidence type="ECO:0000313" key="5">
    <source>
        <dbReference type="EMBL" id="PIN25262.1"/>
    </source>
</evidence>
<feature type="coiled-coil region" evidence="3">
    <location>
        <begin position="225"/>
        <end position="303"/>
    </location>
</feature>
<dbReference type="PANTHER" id="PTHR32054:SF31">
    <property type="entry name" value="PROTEIN WEAK CHLOROPLAST MOVEMENT UNDER BLUE LIGHT 1"/>
    <property type="match status" value="1"/>
</dbReference>
<dbReference type="GO" id="GO:0009903">
    <property type="term" value="P:chloroplast avoidance movement"/>
    <property type="evidence" value="ECO:0007669"/>
    <property type="project" value="TreeGrafter"/>
</dbReference>
<sequence length="855" mass="95094">MFTSHSEASSEKNFKENGPPEPSPAPLILSPDEDQPANAFSTTQLSNGELDLSEKGNPFLSSPFVGDEMGVSPQNLGLPMDTNLTTQENKENNNVTSVSESNSSSAHDVSNGHAVQNDVSVASTKVLDVQKPQKEENIEAKIVARPSPEDEYIPSVSSHHHHRRTVSVDQIVAKVPANYNNSPRSSKTSDNADLNRGQIDTAAPFESVKAAVSKFGGIVDWKAHRVQTVERRKFIEKELEKAQEEMPSYKQQCKAAEEAKMQVLKELDSTKRLIEELKLNLERAQTEEQQAKQDSELAKLRVEEMEQGIADEASFAAKAQLEVARARHAAAVSELKTVKDELEQLRKDYALLVAEKDAAMRKAEEAVATSKEVEKSVEDLTIELITLKQSLESAHSAHLEAEEHRLGAVMAKEHDALNWEKELREVEEELEKLNQQMVSTKDLKLKLSEATGLLKDLKVELAAYMESKLEEIGEEGSLREALKEPEKRTRGDIEAAIAAAKKELAEVKLKIEKANEEVNILKVAASSLQSELEKENVELANIQQREGMASIAIASLEAELNKTKSEITLVQMKEKEEREKMVDLPRQLQEAAQEADQAKAFVQIARNELQNAKEEAEQAKAGASTTESRLRAAQKEIEAAKASEKLALAAINALVESESAQKNTDEDSPNGITLSLEEYYELSKRAHEAEEEANNRVAAAISQIEVAKESELKSLNKLEEVSREMSERKDELEIALQKAEQAKEGKLAVEQELRKWRAENEQRRKAVESVPTPLNISNSPRASVEEGKEFNNFVSMPDSSTLHQRSSPRSLKSNTFTETTEPLPETKVVKKKKKSFFPRIFMFLAKRKAHAPKSA</sequence>
<feature type="compositionally biased region" description="Polar residues" evidence="4">
    <location>
        <begin position="113"/>
        <end position="123"/>
    </location>
</feature>
<feature type="region of interest" description="Disordered" evidence="4">
    <location>
        <begin position="760"/>
        <end position="829"/>
    </location>
</feature>
<evidence type="ECO:0000256" key="2">
    <source>
        <dbReference type="ARBA" id="ARBA00023054"/>
    </source>
</evidence>
<reference evidence="6" key="1">
    <citation type="journal article" date="2018" name="Gigascience">
        <title>Genome assembly of the Pink Ipe (Handroanthus impetiginosus, Bignoniaceae), a highly valued, ecologically keystone Neotropical timber forest tree.</title>
        <authorList>
            <person name="Silva-Junior O.B."/>
            <person name="Grattapaglia D."/>
            <person name="Novaes E."/>
            <person name="Collevatti R.G."/>
        </authorList>
    </citation>
    <scope>NUCLEOTIDE SEQUENCE [LARGE SCALE GENOMIC DNA]</scope>
    <source>
        <strain evidence="6">cv. UFG-1</strain>
    </source>
</reference>
<protein>
    <recommendedName>
        <fullName evidence="7">Protein WEAK CHLOROPLAST MOVEMENT UNDER BLUE LIGHT 1-like</fullName>
    </recommendedName>
</protein>
<evidence type="ECO:0000313" key="6">
    <source>
        <dbReference type="Proteomes" id="UP000231279"/>
    </source>
</evidence>
<organism evidence="5 6">
    <name type="scientific">Handroanthus impetiginosus</name>
    <dbReference type="NCBI Taxonomy" id="429701"/>
    <lineage>
        <taxon>Eukaryota</taxon>
        <taxon>Viridiplantae</taxon>
        <taxon>Streptophyta</taxon>
        <taxon>Embryophyta</taxon>
        <taxon>Tracheophyta</taxon>
        <taxon>Spermatophyta</taxon>
        <taxon>Magnoliopsida</taxon>
        <taxon>eudicotyledons</taxon>
        <taxon>Gunneridae</taxon>
        <taxon>Pentapetalae</taxon>
        <taxon>asterids</taxon>
        <taxon>lamiids</taxon>
        <taxon>Lamiales</taxon>
        <taxon>Bignoniaceae</taxon>
        <taxon>Crescentiina</taxon>
        <taxon>Tabebuia alliance</taxon>
        <taxon>Handroanthus</taxon>
    </lineage>
</organism>
<dbReference type="EMBL" id="NKXS01000278">
    <property type="protein sequence ID" value="PIN25262.1"/>
    <property type="molecule type" value="Genomic_DNA"/>
</dbReference>
<evidence type="ECO:0000256" key="1">
    <source>
        <dbReference type="ARBA" id="ARBA00005485"/>
    </source>
</evidence>
<keyword evidence="2 3" id="KW-0175">Coiled coil</keyword>
<comment type="caution">
    <text evidence="5">The sequence shown here is derived from an EMBL/GenBank/DDBJ whole genome shotgun (WGS) entry which is preliminary data.</text>
</comment>
<dbReference type="PANTHER" id="PTHR32054">
    <property type="entry name" value="HEAVY CHAIN, PUTATIVE, EXPRESSED-RELATED-RELATED"/>
    <property type="match status" value="1"/>
</dbReference>
<feature type="compositionally biased region" description="Low complexity" evidence="4">
    <location>
        <begin position="92"/>
        <end position="111"/>
    </location>
</feature>
<feature type="compositionally biased region" description="Low complexity" evidence="4">
    <location>
        <begin position="815"/>
        <end position="826"/>
    </location>
</feature>
<evidence type="ECO:0000256" key="3">
    <source>
        <dbReference type="SAM" id="Coils"/>
    </source>
</evidence>